<dbReference type="SUPFAM" id="SSF46689">
    <property type="entry name" value="Homeodomain-like"/>
    <property type="match status" value="1"/>
</dbReference>
<dbReference type="InterPro" id="IPR058031">
    <property type="entry name" value="AAA_lid_NorR"/>
</dbReference>
<evidence type="ECO:0000256" key="2">
    <source>
        <dbReference type="ARBA" id="ARBA00022741"/>
    </source>
</evidence>
<comment type="caution">
    <text evidence="11">The sequence shown here is derived from an EMBL/GenBank/DDBJ whole genome shotgun (WGS) entry which is preliminary data.</text>
</comment>
<evidence type="ECO:0000256" key="1">
    <source>
        <dbReference type="ARBA" id="ARBA00022553"/>
    </source>
</evidence>
<dbReference type="InterPro" id="IPR025662">
    <property type="entry name" value="Sigma_54_int_dom_ATP-bd_1"/>
</dbReference>
<evidence type="ECO:0000256" key="6">
    <source>
        <dbReference type="ARBA" id="ARBA00023125"/>
    </source>
</evidence>
<organism evidence="11 12">
    <name type="scientific">Pelomicrobium methylotrophicum</name>
    <dbReference type="NCBI Taxonomy" id="2602750"/>
    <lineage>
        <taxon>Bacteria</taxon>
        <taxon>Pseudomonadati</taxon>
        <taxon>Pseudomonadota</taxon>
        <taxon>Hydrogenophilia</taxon>
        <taxon>Hydrogenophilia incertae sedis</taxon>
        <taxon>Pelomicrobium</taxon>
    </lineage>
</organism>
<dbReference type="OrthoDB" id="5292919at2"/>
<evidence type="ECO:0000313" key="11">
    <source>
        <dbReference type="EMBL" id="TXF12368.1"/>
    </source>
</evidence>
<dbReference type="SMART" id="SM00448">
    <property type="entry name" value="REC"/>
    <property type="match status" value="1"/>
</dbReference>
<feature type="domain" description="Response regulatory" evidence="10">
    <location>
        <begin position="7"/>
        <end position="121"/>
    </location>
</feature>
<protein>
    <submittedName>
        <fullName evidence="11">Response regulator</fullName>
    </submittedName>
</protein>
<dbReference type="InterPro" id="IPR009057">
    <property type="entry name" value="Homeodomain-like_sf"/>
</dbReference>
<dbReference type="InterPro" id="IPR025943">
    <property type="entry name" value="Sigma_54_int_dom_ATP-bd_2"/>
</dbReference>
<proteinExistence type="predicted"/>
<evidence type="ECO:0000256" key="4">
    <source>
        <dbReference type="ARBA" id="ARBA00023012"/>
    </source>
</evidence>
<keyword evidence="12" id="KW-1185">Reference proteome</keyword>
<dbReference type="InterPro" id="IPR011006">
    <property type="entry name" value="CheY-like_superfamily"/>
</dbReference>
<accession>A0A5C7EZ22</accession>
<dbReference type="CDD" id="cd00009">
    <property type="entry name" value="AAA"/>
    <property type="match status" value="1"/>
</dbReference>
<dbReference type="AlphaFoldDB" id="A0A5C7EZ22"/>
<dbReference type="SUPFAM" id="SSF52172">
    <property type="entry name" value="CheY-like"/>
    <property type="match status" value="1"/>
</dbReference>
<evidence type="ECO:0000259" key="10">
    <source>
        <dbReference type="PROSITE" id="PS50110"/>
    </source>
</evidence>
<keyword evidence="3" id="KW-0067">ATP-binding</keyword>
<dbReference type="Proteomes" id="UP000321201">
    <property type="component" value="Unassembled WGS sequence"/>
</dbReference>
<dbReference type="Pfam" id="PF00072">
    <property type="entry name" value="Response_reg"/>
    <property type="match status" value="1"/>
</dbReference>
<dbReference type="PROSITE" id="PS50045">
    <property type="entry name" value="SIGMA54_INTERACT_4"/>
    <property type="match status" value="1"/>
</dbReference>
<dbReference type="InterPro" id="IPR002078">
    <property type="entry name" value="Sigma_54_int"/>
</dbReference>
<sequence>MAASRPTVLLVDDDPDLLKLVGTRLTSAGYEVVAVESAEAALARLSVQRPQVVVTDLRLQGLDGMALFQSIRASDPALPVIVLTAHGTIPDAVEATASGVFAYLTKPYDPAVLLAKVAQAITLSGGTDPAAESGWCRDIVTRSAAMQTVLSEAKMVAAGDAAVLIQGESGTGKELLARAIHQASPRREGPFVAINCGAIPEQLLESELFGHVKGAFTGAHRPHTGLIQTAHGGTLFLDEIGDMPTLLQVKLLRVLQDREVRPVGAIQATRVDVRFISATHRDLRQAVEEGRFREDLYYRLAVVTLKLPALAERREDIPLLANHYLGILARKYRKEITGFSAEALEALMAAPWPGNVRQLANVVEQCCALTTTPVIPASLVTRALRENPTEVLSYAEAKARFERDYLIQLLKLTRGNVAEAARLAQRNRTEFYRLLRRANLQPGMFKYDHLPDVASGEEAES</sequence>
<dbReference type="InParanoid" id="A0A5C7EZ22"/>
<dbReference type="PROSITE" id="PS00688">
    <property type="entry name" value="SIGMA54_INTERACT_3"/>
    <property type="match status" value="1"/>
</dbReference>
<dbReference type="GO" id="GO:0003677">
    <property type="term" value="F:DNA binding"/>
    <property type="evidence" value="ECO:0007669"/>
    <property type="project" value="UniProtKB-KW"/>
</dbReference>
<gene>
    <name evidence="11" type="ORF">FR698_05775</name>
</gene>
<evidence type="ECO:0000259" key="9">
    <source>
        <dbReference type="PROSITE" id="PS50045"/>
    </source>
</evidence>
<dbReference type="Pfam" id="PF25601">
    <property type="entry name" value="AAA_lid_14"/>
    <property type="match status" value="1"/>
</dbReference>
<name>A0A5C7EZ22_9PROT</name>
<keyword evidence="5" id="KW-0805">Transcription regulation</keyword>
<dbReference type="PROSITE" id="PS50110">
    <property type="entry name" value="RESPONSE_REGULATORY"/>
    <property type="match status" value="1"/>
</dbReference>
<dbReference type="Gene3D" id="1.10.10.60">
    <property type="entry name" value="Homeodomain-like"/>
    <property type="match status" value="1"/>
</dbReference>
<dbReference type="Pfam" id="PF00158">
    <property type="entry name" value="Sigma54_activat"/>
    <property type="match status" value="1"/>
</dbReference>
<dbReference type="Gene3D" id="3.40.50.300">
    <property type="entry name" value="P-loop containing nucleotide triphosphate hydrolases"/>
    <property type="match status" value="1"/>
</dbReference>
<dbReference type="FunFam" id="3.40.50.2300:FF:000018">
    <property type="entry name" value="DNA-binding transcriptional regulator NtrC"/>
    <property type="match status" value="1"/>
</dbReference>
<evidence type="ECO:0000256" key="7">
    <source>
        <dbReference type="ARBA" id="ARBA00023163"/>
    </source>
</evidence>
<reference evidence="11 12" key="1">
    <citation type="submission" date="2019-08" db="EMBL/GenBank/DDBJ databases">
        <title>Pelomicrobium methylotrophicum gen. nov., sp. nov. a moderately thermophilic, facultatively anaerobic, lithoautotrophic and methylotrophic bacterium isolated from a terrestrial mud volcano.</title>
        <authorList>
            <person name="Slobodkina G.B."/>
            <person name="Merkel A.Y."/>
            <person name="Slobodkin A.I."/>
        </authorList>
    </citation>
    <scope>NUCLEOTIDE SEQUENCE [LARGE SCALE GENOMIC DNA]</scope>
    <source>
        <strain evidence="11 12">SM250</strain>
    </source>
</reference>
<keyword evidence="4" id="KW-0902">Two-component regulatory system</keyword>
<dbReference type="InterPro" id="IPR025944">
    <property type="entry name" value="Sigma_54_int_dom_CS"/>
</dbReference>
<feature type="domain" description="Sigma-54 factor interaction" evidence="9">
    <location>
        <begin position="139"/>
        <end position="368"/>
    </location>
</feature>
<dbReference type="FunFam" id="3.40.50.300:FF:000006">
    <property type="entry name" value="DNA-binding transcriptional regulator NtrC"/>
    <property type="match status" value="1"/>
</dbReference>
<dbReference type="Gene3D" id="3.40.50.2300">
    <property type="match status" value="1"/>
</dbReference>
<feature type="modified residue" description="4-aspartylphosphate" evidence="8">
    <location>
        <position position="56"/>
    </location>
</feature>
<keyword evidence="1 8" id="KW-0597">Phosphoprotein</keyword>
<evidence type="ECO:0000256" key="3">
    <source>
        <dbReference type="ARBA" id="ARBA00022840"/>
    </source>
</evidence>
<dbReference type="GO" id="GO:0005524">
    <property type="term" value="F:ATP binding"/>
    <property type="evidence" value="ECO:0007669"/>
    <property type="project" value="UniProtKB-KW"/>
</dbReference>
<dbReference type="PANTHER" id="PTHR32071">
    <property type="entry name" value="TRANSCRIPTIONAL REGULATORY PROTEIN"/>
    <property type="match status" value="1"/>
</dbReference>
<dbReference type="PROSITE" id="PS00675">
    <property type="entry name" value="SIGMA54_INTERACT_1"/>
    <property type="match status" value="1"/>
</dbReference>
<evidence type="ECO:0000256" key="8">
    <source>
        <dbReference type="PROSITE-ProRule" id="PRU00169"/>
    </source>
</evidence>
<evidence type="ECO:0000256" key="5">
    <source>
        <dbReference type="ARBA" id="ARBA00023015"/>
    </source>
</evidence>
<dbReference type="RefSeq" id="WP_147799236.1">
    <property type="nucleotide sequence ID" value="NZ_VPFL01000006.1"/>
</dbReference>
<keyword evidence="6" id="KW-0238">DNA-binding</keyword>
<dbReference type="InterPro" id="IPR027417">
    <property type="entry name" value="P-loop_NTPase"/>
</dbReference>
<dbReference type="Gene3D" id="1.10.8.60">
    <property type="match status" value="1"/>
</dbReference>
<keyword evidence="7" id="KW-0804">Transcription</keyword>
<dbReference type="SMART" id="SM00382">
    <property type="entry name" value="AAA"/>
    <property type="match status" value="1"/>
</dbReference>
<dbReference type="GO" id="GO:0000160">
    <property type="term" value="P:phosphorelay signal transduction system"/>
    <property type="evidence" value="ECO:0007669"/>
    <property type="project" value="UniProtKB-KW"/>
</dbReference>
<evidence type="ECO:0000313" key="12">
    <source>
        <dbReference type="Proteomes" id="UP000321201"/>
    </source>
</evidence>
<dbReference type="SUPFAM" id="SSF52540">
    <property type="entry name" value="P-loop containing nucleoside triphosphate hydrolases"/>
    <property type="match status" value="1"/>
</dbReference>
<dbReference type="EMBL" id="VPFL01000006">
    <property type="protein sequence ID" value="TXF12368.1"/>
    <property type="molecule type" value="Genomic_DNA"/>
</dbReference>
<dbReference type="FunCoup" id="A0A5C7EZ22">
    <property type="interactions" value="124"/>
</dbReference>
<dbReference type="InterPro" id="IPR001789">
    <property type="entry name" value="Sig_transdc_resp-reg_receiver"/>
</dbReference>
<keyword evidence="2" id="KW-0547">Nucleotide-binding</keyword>
<dbReference type="PROSITE" id="PS00676">
    <property type="entry name" value="SIGMA54_INTERACT_2"/>
    <property type="match status" value="1"/>
</dbReference>
<dbReference type="PANTHER" id="PTHR32071:SF116">
    <property type="entry name" value="TRANSCRIPTIONAL REGULATORY PROTEIN GLRR"/>
    <property type="match status" value="1"/>
</dbReference>
<dbReference type="GO" id="GO:0006355">
    <property type="term" value="P:regulation of DNA-templated transcription"/>
    <property type="evidence" value="ECO:0007669"/>
    <property type="project" value="InterPro"/>
</dbReference>
<dbReference type="InterPro" id="IPR003593">
    <property type="entry name" value="AAA+_ATPase"/>
</dbReference>